<reference evidence="11 12" key="1">
    <citation type="submission" date="2015-03" db="EMBL/GenBank/DDBJ databases">
        <title>Draft genome of the nematode, Opisthorchis viverrini.</title>
        <authorList>
            <person name="Mitreva M."/>
        </authorList>
    </citation>
    <scope>NUCLEOTIDE SEQUENCE [LARGE SCALE GENOMIC DNA]</scope>
    <source>
        <strain evidence="11">Khon Kaen</strain>
    </source>
</reference>
<dbReference type="PANTHER" id="PTHR12411">
    <property type="entry name" value="CYSTEINE PROTEASE FAMILY C1-RELATED"/>
    <property type="match status" value="1"/>
</dbReference>
<dbReference type="Proteomes" id="UP000243686">
    <property type="component" value="Unassembled WGS sequence"/>
</dbReference>
<keyword evidence="5" id="KW-0788">Thiol protease</keyword>
<feature type="domain" description="Peptidase C1A papain C-terminal" evidence="10">
    <location>
        <begin position="53"/>
        <end position="231"/>
    </location>
</feature>
<dbReference type="EMBL" id="KV891511">
    <property type="protein sequence ID" value="OON23647.1"/>
    <property type="molecule type" value="Genomic_DNA"/>
</dbReference>
<dbReference type="SMART" id="SM00645">
    <property type="entry name" value="Pept_C1"/>
    <property type="match status" value="2"/>
</dbReference>
<dbReference type="GO" id="GO:0006508">
    <property type="term" value="P:proteolysis"/>
    <property type="evidence" value="ECO:0007669"/>
    <property type="project" value="UniProtKB-KW"/>
</dbReference>
<dbReference type="InterPro" id="IPR000668">
    <property type="entry name" value="Peptidase_C1A_C"/>
</dbReference>
<keyword evidence="3" id="KW-0732">Signal</keyword>
<dbReference type="InterPro" id="IPR000169">
    <property type="entry name" value="Pept_cys_AS"/>
</dbReference>
<evidence type="ECO:0000256" key="3">
    <source>
        <dbReference type="ARBA" id="ARBA00022729"/>
    </source>
</evidence>
<dbReference type="InterPro" id="IPR025660">
    <property type="entry name" value="Pept_his_AS"/>
</dbReference>
<dbReference type="PROSITE" id="PS00640">
    <property type="entry name" value="THIOL_PROTEASE_ASN"/>
    <property type="match status" value="1"/>
</dbReference>
<keyword evidence="6" id="KW-0865">Zymogen</keyword>
<evidence type="ECO:0000256" key="9">
    <source>
        <dbReference type="ARBA" id="ARBA00073107"/>
    </source>
</evidence>
<dbReference type="InterPro" id="IPR025661">
    <property type="entry name" value="Pept_asp_AS"/>
</dbReference>
<organism evidence="11 12">
    <name type="scientific">Opisthorchis viverrini</name>
    <name type="common">Southeast Asian liver fluke</name>
    <dbReference type="NCBI Taxonomy" id="6198"/>
    <lineage>
        <taxon>Eukaryota</taxon>
        <taxon>Metazoa</taxon>
        <taxon>Spiralia</taxon>
        <taxon>Lophotrochozoa</taxon>
        <taxon>Platyhelminthes</taxon>
        <taxon>Trematoda</taxon>
        <taxon>Digenea</taxon>
        <taxon>Opisthorchiida</taxon>
        <taxon>Opisthorchiata</taxon>
        <taxon>Opisthorchiidae</taxon>
        <taxon>Opisthorchis</taxon>
    </lineage>
</organism>
<keyword evidence="2 11" id="KW-0645">Protease</keyword>
<evidence type="ECO:0000259" key="10">
    <source>
        <dbReference type="SMART" id="SM00645"/>
    </source>
</evidence>
<gene>
    <name evidence="11" type="ORF">X801_00440</name>
</gene>
<evidence type="ECO:0000313" key="12">
    <source>
        <dbReference type="Proteomes" id="UP000243686"/>
    </source>
</evidence>
<dbReference type="FunFam" id="3.90.70.10:FF:000031">
    <property type="entry name" value="Cathepsin B"/>
    <property type="match status" value="1"/>
</dbReference>
<keyword evidence="7" id="KW-1015">Disulfide bond</keyword>
<evidence type="ECO:0000256" key="1">
    <source>
        <dbReference type="ARBA" id="ARBA00008455"/>
    </source>
</evidence>
<evidence type="ECO:0000256" key="2">
    <source>
        <dbReference type="ARBA" id="ARBA00022670"/>
    </source>
</evidence>
<evidence type="ECO:0000256" key="8">
    <source>
        <dbReference type="ARBA" id="ARBA00055576"/>
    </source>
</evidence>
<feature type="domain" description="Peptidase C1A papain C-terminal" evidence="10">
    <location>
        <begin position="289"/>
        <end position="537"/>
    </location>
</feature>
<dbReference type="Gene3D" id="3.90.70.10">
    <property type="entry name" value="Cysteine proteinases"/>
    <property type="match status" value="2"/>
</dbReference>
<evidence type="ECO:0000256" key="4">
    <source>
        <dbReference type="ARBA" id="ARBA00022801"/>
    </source>
</evidence>
<dbReference type="PROSITE" id="PS00139">
    <property type="entry name" value="THIOL_PROTEASE_CYS"/>
    <property type="match status" value="1"/>
</dbReference>
<accession>A0A1S8XAA6</accession>
<dbReference type="InterPro" id="IPR013128">
    <property type="entry name" value="Peptidase_C1A"/>
</dbReference>
<keyword evidence="12" id="KW-1185">Reference proteome</keyword>
<sequence length="545" mass="61922">MLIDLLARWISGGLPRRFESAKLLHKFGALRESAQQRARRPTVKHEIYDEKDLPKSFDARTEWLHCPSPGKTHGIVTGGSKEQPSGCRSFPFPKCGHRREGQYPPCPRHIYPTPKCINQCDKPEISYEKDKTRANISYNVYPSAISIMKEILLNGPVEASFGVYADFLEYNGDVYFHCWGGPISRHAIRILGWGEDDGVPFWLIANSWNEDWGEEGYVSFRCICCDHLTDLGVQEYVHPSTGARWISAGRLKRFKNDNLLHLFGAMRETAEQRRQRPTVRHEDFDEQYLPESFDARVSWPHCPSISEVRDQSSCGSCWAFGAVEAMSDRMCIHSKGAFNKSLSAVDLVSCCTDCGCGCHGGYSPIAWDFWKTHGIVTGGSKEKPAGCRSYPFPSCEHRGKGRYPPCPHQLYPTPECIKRCDTQEIDYEKDKTRANTSYNVYPAEKVVMKEIMLRGPVGATLHVYEDFLDYQSGVYFHVWGGHLGEHGIRILGWGEEDGVPYWLIANSWNEDWGEKGYMRVLRGRNECGIVDQVTAGLPDLFNFPY</sequence>
<evidence type="ECO:0000256" key="7">
    <source>
        <dbReference type="ARBA" id="ARBA00023157"/>
    </source>
</evidence>
<comment type="function">
    <text evidence="8">Thiol protease. Has a role as a digestive enzyme.</text>
</comment>
<keyword evidence="4" id="KW-0378">Hydrolase</keyword>
<dbReference type="PROSITE" id="PS00639">
    <property type="entry name" value="THIOL_PROTEASE_HIS"/>
    <property type="match status" value="1"/>
</dbReference>
<proteinExistence type="inferred from homology"/>
<dbReference type="CDD" id="cd02620">
    <property type="entry name" value="Peptidase_C1A_CathepsinB"/>
    <property type="match status" value="1"/>
</dbReference>
<name>A0A1S8XAA6_OPIVI</name>
<dbReference type="GO" id="GO:0008234">
    <property type="term" value="F:cysteine-type peptidase activity"/>
    <property type="evidence" value="ECO:0007669"/>
    <property type="project" value="UniProtKB-KW"/>
</dbReference>
<dbReference type="InterPro" id="IPR038765">
    <property type="entry name" value="Papain-like_cys_pep_sf"/>
</dbReference>
<evidence type="ECO:0000313" key="11">
    <source>
        <dbReference type="EMBL" id="OON23647.1"/>
    </source>
</evidence>
<comment type="similarity">
    <text evidence="1">Belongs to the peptidase C1 family.</text>
</comment>
<dbReference type="SUPFAM" id="SSF54001">
    <property type="entry name" value="Cysteine proteinases"/>
    <property type="match status" value="2"/>
</dbReference>
<dbReference type="AlphaFoldDB" id="A0A1S8XAA6"/>
<dbReference type="PRINTS" id="PR00705">
    <property type="entry name" value="PAPAIN"/>
</dbReference>
<evidence type="ECO:0000256" key="5">
    <source>
        <dbReference type="ARBA" id="ARBA00022807"/>
    </source>
</evidence>
<protein>
    <recommendedName>
        <fullName evidence="9">Cathepsin B-like cysteine proteinase</fullName>
    </recommendedName>
</protein>
<evidence type="ECO:0000256" key="6">
    <source>
        <dbReference type="ARBA" id="ARBA00023145"/>
    </source>
</evidence>
<dbReference type="Pfam" id="PF00112">
    <property type="entry name" value="Peptidase_C1"/>
    <property type="match status" value="2"/>
</dbReference>